<comment type="caution">
    <text evidence="2">The sequence shown here is derived from an EMBL/GenBank/DDBJ whole genome shotgun (WGS) entry which is preliminary data.</text>
</comment>
<protein>
    <submittedName>
        <fullName evidence="2">Uncharacterized protein</fullName>
    </submittedName>
</protein>
<keyword evidence="3" id="KW-1185">Reference proteome</keyword>
<evidence type="ECO:0000256" key="1">
    <source>
        <dbReference type="SAM" id="MobiDB-lite"/>
    </source>
</evidence>
<accession>A0A498KK05</accession>
<gene>
    <name evidence="2" type="ORF">DVH24_025890</name>
</gene>
<reference evidence="2 3" key="1">
    <citation type="submission" date="2018-10" db="EMBL/GenBank/DDBJ databases">
        <title>A high-quality apple genome assembly.</title>
        <authorList>
            <person name="Hu J."/>
        </authorList>
    </citation>
    <scope>NUCLEOTIDE SEQUENCE [LARGE SCALE GENOMIC DNA]</scope>
    <source>
        <strain evidence="3">cv. HFTH1</strain>
        <tissue evidence="2">Young leaf</tissue>
    </source>
</reference>
<proteinExistence type="predicted"/>
<dbReference type="EMBL" id="RDQH01000328">
    <property type="protein sequence ID" value="RXI06754.1"/>
    <property type="molecule type" value="Genomic_DNA"/>
</dbReference>
<dbReference type="PANTHER" id="PTHR37744">
    <property type="entry name" value="STAR LIPID TRANSFER-LIKE PROTEIN"/>
    <property type="match status" value="1"/>
</dbReference>
<evidence type="ECO:0000313" key="2">
    <source>
        <dbReference type="EMBL" id="RXI06754.1"/>
    </source>
</evidence>
<dbReference type="Proteomes" id="UP000290289">
    <property type="component" value="Chromosome 2"/>
</dbReference>
<organism evidence="2 3">
    <name type="scientific">Malus domestica</name>
    <name type="common">Apple</name>
    <name type="synonym">Pyrus malus</name>
    <dbReference type="NCBI Taxonomy" id="3750"/>
    <lineage>
        <taxon>Eukaryota</taxon>
        <taxon>Viridiplantae</taxon>
        <taxon>Streptophyta</taxon>
        <taxon>Embryophyta</taxon>
        <taxon>Tracheophyta</taxon>
        <taxon>Spermatophyta</taxon>
        <taxon>Magnoliopsida</taxon>
        <taxon>eudicotyledons</taxon>
        <taxon>Gunneridae</taxon>
        <taxon>Pentapetalae</taxon>
        <taxon>rosids</taxon>
        <taxon>fabids</taxon>
        <taxon>Rosales</taxon>
        <taxon>Rosaceae</taxon>
        <taxon>Amygdaloideae</taxon>
        <taxon>Maleae</taxon>
        <taxon>Malus</taxon>
    </lineage>
</organism>
<sequence length="153" mass="16359">FICPQSVEVPKNPKQAHLNISVQHRNTHRILQNEAKQGALLSSARGTQMQEEEETPENGSRGSGGSHTHLWWAGASAAQLGWAVMSSRKGCAGNSFTMPFKAFAVASLYVGSVATAGIAGLHASGIREVEDLVELGANIRTGLGVPRRRSREE</sequence>
<evidence type="ECO:0000313" key="3">
    <source>
        <dbReference type="Proteomes" id="UP000290289"/>
    </source>
</evidence>
<dbReference type="PANTHER" id="PTHR37744:SF1">
    <property type="entry name" value="STAR LIPID TRANSFER-LIKE PROTEIN"/>
    <property type="match status" value="1"/>
</dbReference>
<dbReference type="AlphaFoldDB" id="A0A498KK05"/>
<feature type="non-terminal residue" evidence="2">
    <location>
        <position position="1"/>
    </location>
</feature>
<name>A0A498KK05_MALDO</name>
<feature type="region of interest" description="Disordered" evidence="1">
    <location>
        <begin position="41"/>
        <end position="67"/>
    </location>
</feature>